<proteinExistence type="predicted"/>
<evidence type="ECO:0000313" key="2">
    <source>
        <dbReference type="Proteomes" id="UP000356253"/>
    </source>
</evidence>
<comment type="caution">
    <text evidence="1">The sequence shown here is derived from an EMBL/GenBank/DDBJ whole genome shotgun (WGS) entry which is preliminary data.</text>
</comment>
<dbReference type="Proteomes" id="UP000356253">
    <property type="component" value="Unassembled WGS sequence"/>
</dbReference>
<organism evidence="1 2">
    <name type="scientific">Mesonia oceanica</name>
    <dbReference type="NCBI Taxonomy" id="2687242"/>
    <lineage>
        <taxon>Bacteria</taxon>
        <taxon>Pseudomonadati</taxon>
        <taxon>Bacteroidota</taxon>
        <taxon>Flavobacteriia</taxon>
        <taxon>Flavobacteriales</taxon>
        <taxon>Flavobacteriaceae</taxon>
        <taxon>Mesonia</taxon>
    </lineage>
</organism>
<reference evidence="1" key="1">
    <citation type="submission" date="2019-09" db="EMBL/GenBank/DDBJ databases">
        <authorList>
            <person name="Rodrigo-Torres L."/>
            <person name="Arahal R. D."/>
            <person name="Lucena T."/>
        </authorList>
    </citation>
    <scope>NUCLEOTIDE SEQUENCE</scope>
    <source>
        <strain evidence="1">ISS653</strain>
    </source>
</reference>
<name>A0AC61Y548_9FLAO</name>
<sequence>MHKYIVLCLLTISLVSCGSKKRIADHSPASGPVKKSSSYRYDPIPVATRIADYALDFQGTRYKYGGTTKRGMDCSGLIYTSFLSENIQLPRVSREMAKEGRMLHVNEINVGDLLFFQTNKNRAVINHVGLVVELVPGSVNFIHSTTSRGVIVSSLNERYWNNAFVMAKRVF</sequence>
<dbReference type="EC" id="3.4.-.-" evidence="1"/>
<protein>
    <submittedName>
        <fullName evidence="1">Murein DD-endopeptidase MepS/Murein LD-carboxypeptidase</fullName>
        <ecNumber evidence="1">3.4.-.-</ecNumber>
    </submittedName>
</protein>
<dbReference type="EMBL" id="CABVMM010000003">
    <property type="protein sequence ID" value="VVU99620.1"/>
    <property type="molecule type" value="Genomic_DNA"/>
</dbReference>
<gene>
    <name evidence="1" type="primary">mepS</name>
    <name evidence="1" type="ORF">FVB9532_00876</name>
</gene>
<keyword evidence="2" id="KW-1185">Reference proteome</keyword>
<accession>A0AC61Y548</accession>
<keyword evidence="1" id="KW-0378">Hydrolase</keyword>
<evidence type="ECO:0000313" key="1">
    <source>
        <dbReference type="EMBL" id="VVU99620.1"/>
    </source>
</evidence>